<evidence type="ECO:0000313" key="8">
    <source>
        <dbReference type="Proteomes" id="UP000030066"/>
    </source>
</evidence>
<sequence length="601" mass="66023">MSIMLNNKMNKKLSTTAGNKKPVVKNIESKILSLSQKRKKLFRILSLSASLVAVGGSTGAIFGIGSYFSGQKNYITITPYKEDANCTSYGGSTGISTKTEWLLNEQYDEPTTEGAKGAEVFKNLKGNFDVETALPSNSGNGIESYSTTIIDSPDSECMDLSFNESTYQGLVNWTRRNVENKPEGKTKWEPGKVPTVKLNDLVSPDTTPVDFENKNQSTYVRPFSSDSTGYIKAYKTAYEKHSGKLHNEILSGFLHITPLLTYITQEQVIEDLGFTLIDATVANQQVSSVQFRSDQGAFLSGLSTCQFLQDNYEQVYSKINGGQLAVGTFGGIEIPSVTSYMGGFQLGVWTYNNYVLPYLTDYEKWTQAEKELRTVKFIDNGVEESYFSQSFSIGDGKQITRQLLSQGADAILPVAGPQTSDVVSEINDEHSAAVCIGVDTAQEDGQLRTKSSSPLWKEVNPDQKIIFHSVIKDMAYIISMILDASAQGIRGWKVTDAGAVERVTFDGTTKIEANDIGTYGYVTVGSLTNKGTGISDAGKNALIEAVSTIARHFTSGTNIENYNDAVTYLLTTKLINKETVTTEDPDKTLIDMVNDNLYFRW</sequence>
<dbReference type="KEGG" id="mgj:MGM1_3090"/>
<feature type="domain" description="ABC transporter substrate-binding protein PnrA-like" evidence="6">
    <location>
        <begin position="271"/>
        <end position="372"/>
    </location>
</feature>
<evidence type="ECO:0000256" key="1">
    <source>
        <dbReference type="ARBA" id="ARBA00004236"/>
    </source>
</evidence>
<dbReference type="InterPro" id="IPR003760">
    <property type="entry name" value="PnrA-like"/>
</dbReference>
<comment type="subcellular location">
    <subcellularLocation>
        <location evidence="1">Cell membrane</location>
    </subcellularLocation>
</comment>
<keyword evidence="2" id="KW-1003">Cell membrane</keyword>
<keyword evidence="4" id="KW-0472">Membrane</keyword>
<dbReference type="PANTHER" id="PTHR34296:SF2">
    <property type="entry name" value="ABC TRANSPORTER GUANOSINE-BINDING PROTEIN NUPN"/>
    <property type="match status" value="1"/>
</dbReference>
<proteinExistence type="predicted"/>
<dbReference type="STRING" id="1318617.MGM1_3090"/>
<keyword evidence="3" id="KW-0732">Signal</keyword>
<keyword evidence="8" id="KW-1185">Reference proteome</keyword>
<dbReference type="InterPro" id="IPR050957">
    <property type="entry name" value="BMP_lipoprotein"/>
</dbReference>
<dbReference type="AlphaFoldDB" id="A0A097SSV3"/>
<dbReference type="Pfam" id="PF02608">
    <property type="entry name" value="Bmp"/>
    <property type="match status" value="1"/>
</dbReference>
<evidence type="ECO:0000256" key="4">
    <source>
        <dbReference type="ARBA" id="ARBA00023136"/>
    </source>
</evidence>
<gene>
    <name evidence="7" type="ORF">MGM1_3090</name>
</gene>
<dbReference type="HOGENOM" id="CLU_453933_0_0_14"/>
<dbReference type="GO" id="GO:0005886">
    <property type="term" value="C:plasma membrane"/>
    <property type="evidence" value="ECO:0007669"/>
    <property type="project" value="UniProtKB-SubCell"/>
</dbReference>
<evidence type="ECO:0000256" key="5">
    <source>
        <dbReference type="ARBA" id="ARBA00023288"/>
    </source>
</evidence>
<protein>
    <submittedName>
        <fullName evidence="7">Lipoprotein</fullName>
    </submittedName>
</protein>
<dbReference type="PANTHER" id="PTHR34296">
    <property type="entry name" value="TRANSCRIPTIONAL ACTIVATOR PROTEIN MED"/>
    <property type="match status" value="1"/>
</dbReference>
<dbReference type="Proteomes" id="UP000030066">
    <property type="component" value="Chromosome"/>
</dbReference>
<organism evidence="7 8">
    <name type="scientific">Candidatus Malacoplasma girerdii</name>
    <dbReference type="NCBI Taxonomy" id="1318617"/>
    <lineage>
        <taxon>Bacteria</taxon>
        <taxon>Bacillati</taxon>
        <taxon>Mycoplasmatota</taxon>
        <taxon>Mycoplasmoidales</taxon>
        <taxon>Mycoplasmoidaceae</taxon>
        <taxon>Malacoplasma</taxon>
    </lineage>
</organism>
<name>A0A097SSV3_9BACT</name>
<evidence type="ECO:0000256" key="3">
    <source>
        <dbReference type="ARBA" id="ARBA00022729"/>
    </source>
</evidence>
<dbReference type="eggNOG" id="COG1744">
    <property type="taxonomic scope" value="Bacteria"/>
</dbReference>
<evidence type="ECO:0000313" key="7">
    <source>
        <dbReference type="EMBL" id="AIV03682.1"/>
    </source>
</evidence>
<reference evidence="7 8" key="1">
    <citation type="journal article" date="2014" name="PLoS ONE">
        <title>An emerging Mycoplasma associated with trichomoniasis, vaginal infection and disease.</title>
        <authorList>
            <consortium name="Vaginal Microbiome Consortium"/>
            <person name="Fettweis J.M."/>
            <person name="Serrano M.G."/>
            <person name="Huang B."/>
            <person name="Brooks J.P."/>
            <person name="Glascock A.L."/>
            <person name="Sheth N.U."/>
            <person name="Strauss J.F.III."/>
            <person name="Jefferson K.K."/>
            <person name="Buck G.A."/>
        </authorList>
    </citation>
    <scope>NUCLEOTIDE SEQUENCE [LARGE SCALE GENOMIC DNA]</scope>
    <source>
        <strain evidence="7 8">VCU_M1</strain>
    </source>
</reference>
<evidence type="ECO:0000259" key="6">
    <source>
        <dbReference type="Pfam" id="PF02608"/>
    </source>
</evidence>
<evidence type="ECO:0000256" key="2">
    <source>
        <dbReference type="ARBA" id="ARBA00022475"/>
    </source>
</evidence>
<dbReference type="Gene3D" id="3.40.50.2300">
    <property type="match status" value="1"/>
</dbReference>
<keyword evidence="5 7" id="KW-0449">Lipoprotein</keyword>
<accession>A0A097SSV3</accession>
<dbReference type="EMBL" id="CP007711">
    <property type="protein sequence ID" value="AIV03682.1"/>
    <property type="molecule type" value="Genomic_DNA"/>
</dbReference>